<sequence>MNSNPLLSVEELTVCFDTFAGEVKAVDTISFQVYPGEAIGIVGESGCGKSVTAHSIMQLIPTPPGRYAKGKILFGKDDLLQKSEADMAKIRGNDISIIFQDAMTSLNPVLTIGMQIGESLQLHQHMNKQDAYARAVEMLRLVGIPSPEERIKEYPHQFSGGMRQRVMIAMALSCNPKLLIADEPTTALDVTIQAQILDLMKDLQGKLNTAIILISHDLGAIASLCSRVIVMYAGKIAEAGTAIDIFHQPQHPYTWGLLQSLPRIDMMQKQKLAIIPGQPPDLLSPPTGCPFHPRCPHAMSICQEHYPETTVLTKGHMVHCWLQHPDAPKPNREVTA</sequence>
<dbReference type="PANTHER" id="PTHR43297">
    <property type="entry name" value="OLIGOPEPTIDE TRANSPORT ATP-BINDING PROTEIN APPD"/>
    <property type="match status" value="1"/>
</dbReference>
<reference evidence="10" key="1">
    <citation type="submission" date="2016-10" db="EMBL/GenBank/DDBJ databases">
        <authorList>
            <person name="Varghese N."/>
            <person name="Submissions S."/>
        </authorList>
    </citation>
    <scope>NUCLEOTIDE SEQUENCE [LARGE SCALE GENOMIC DNA]</scope>
    <source>
        <strain evidence="10">DSM 13327</strain>
    </source>
</reference>
<dbReference type="InterPro" id="IPR027417">
    <property type="entry name" value="P-loop_NTPase"/>
</dbReference>
<organism evidence="9 10">
    <name type="scientific">Pelosinus propionicus DSM 13327</name>
    <dbReference type="NCBI Taxonomy" id="1123291"/>
    <lineage>
        <taxon>Bacteria</taxon>
        <taxon>Bacillati</taxon>
        <taxon>Bacillota</taxon>
        <taxon>Negativicutes</taxon>
        <taxon>Selenomonadales</taxon>
        <taxon>Sporomusaceae</taxon>
        <taxon>Pelosinus</taxon>
    </lineage>
</organism>
<feature type="domain" description="ABC transporter" evidence="8">
    <location>
        <begin position="7"/>
        <end position="258"/>
    </location>
</feature>
<dbReference type="PROSITE" id="PS50893">
    <property type="entry name" value="ABC_TRANSPORTER_2"/>
    <property type="match status" value="1"/>
</dbReference>
<dbReference type="Pfam" id="PF00005">
    <property type="entry name" value="ABC_tran"/>
    <property type="match status" value="1"/>
</dbReference>
<dbReference type="SUPFAM" id="SSF52540">
    <property type="entry name" value="P-loop containing nucleoside triphosphate hydrolases"/>
    <property type="match status" value="1"/>
</dbReference>
<dbReference type="NCBIfam" id="TIGR01727">
    <property type="entry name" value="oligo_HPY"/>
    <property type="match status" value="1"/>
</dbReference>
<dbReference type="Proteomes" id="UP000199520">
    <property type="component" value="Unassembled WGS sequence"/>
</dbReference>
<dbReference type="Gene3D" id="3.40.50.300">
    <property type="entry name" value="P-loop containing nucleotide triphosphate hydrolases"/>
    <property type="match status" value="1"/>
</dbReference>
<dbReference type="FunFam" id="3.40.50.300:FF:000016">
    <property type="entry name" value="Oligopeptide ABC transporter ATP-binding component"/>
    <property type="match status" value="1"/>
</dbReference>
<keyword evidence="5" id="KW-0547">Nucleotide-binding</keyword>
<comment type="subcellular location">
    <subcellularLocation>
        <location evidence="1">Cell membrane</location>
        <topology evidence="1">Peripheral membrane protein</topology>
    </subcellularLocation>
</comment>
<dbReference type="InterPro" id="IPR013563">
    <property type="entry name" value="Oligopep_ABC_C"/>
</dbReference>
<comment type="similarity">
    <text evidence="2">Belongs to the ABC transporter superfamily.</text>
</comment>
<protein>
    <submittedName>
        <fullName evidence="9">Oligopeptide transport system ATP-binding protein</fullName>
    </submittedName>
</protein>
<dbReference type="GO" id="GO:0005524">
    <property type="term" value="F:ATP binding"/>
    <property type="evidence" value="ECO:0007669"/>
    <property type="project" value="UniProtKB-KW"/>
</dbReference>
<evidence type="ECO:0000256" key="5">
    <source>
        <dbReference type="ARBA" id="ARBA00022741"/>
    </source>
</evidence>
<dbReference type="InterPro" id="IPR017871">
    <property type="entry name" value="ABC_transporter-like_CS"/>
</dbReference>
<dbReference type="AlphaFoldDB" id="A0A1I4LYJ3"/>
<gene>
    <name evidence="9" type="ORF">SAMN04490355_102837</name>
</gene>
<dbReference type="Pfam" id="PF08352">
    <property type="entry name" value="oligo_HPY"/>
    <property type="match status" value="1"/>
</dbReference>
<keyword evidence="3" id="KW-0813">Transport</keyword>
<dbReference type="GO" id="GO:0015833">
    <property type="term" value="P:peptide transport"/>
    <property type="evidence" value="ECO:0007669"/>
    <property type="project" value="InterPro"/>
</dbReference>
<evidence type="ECO:0000256" key="4">
    <source>
        <dbReference type="ARBA" id="ARBA00022475"/>
    </source>
</evidence>
<keyword evidence="6 9" id="KW-0067">ATP-binding</keyword>
<evidence type="ECO:0000256" key="7">
    <source>
        <dbReference type="ARBA" id="ARBA00023136"/>
    </source>
</evidence>
<dbReference type="GO" id="GO:0005886">
    <property type="term" value="C:plasma membrane"/>
    <property type="evidence" value="ECO:0007669"/>
    <property type="project" value="UniProtKB-SubCell"/>
</dbReference>
<evidence type="ECO:0000256" key="3">
    <source>
        <dbReference type="ARBA" id="ARBA00022448"/>
    </source>
</evidence>
<name>A0A1I4LYJ3_9FIRM</name>
<evidence type="ECO:0000256" key="6">
    <source>
        <dbReference type="ARBA" id="ARBA00022840"/>
    </source>
</evidence>
<keyword evidence="10" id="KW-1185">Reference proteome</keyword>
<dbReference type="InterPro" id="IPR050388">
    <property type="entry name" value="ABC_Ni/Peptide_Import"/>
</dbReference>
<dbReference type="SMART" id="SM00382">
    <property type="entry name" value="AAA"/>
    <property type="match status" value="1"/>
</dbReference>
<evidence type="ECO:0000259" key="8">
    <source>
        <dbReference type="PROSITE" id="PS50893"/>
    </source>
</evidence>
<dbReference type="PANTHER" id="PTHR43297:SF2">
    <property type="entry name" value="DIPEPTIDE TRANSPORT ATP-BINDING PROTEIN DPPD"/>
    <property type="match status" value="1"/>
</dbReference>
<dbReference type="InterPro" id="IPR003439">
    <property type="entry name" value="ABC_transporter-like_ATP-bd"/>
</dbReference>
<dbReference type="InterPro" id="IPR003593">
    <property type="entry name" value="AAA+_ATPase"/>
</dbReference>
<proteinExistence type="inferred from homology"/>
<evidence type="ECO:0000313" key="10">
    <source>
        <dbReference type="Proteomes" id="UP000199520"/>
    </source>
</evidence>
<accession>A0A1I4LYJ3</accession>
<evidence type="ECO:0000313" key="9">
    <source>
        <dbReference type="EMBL" id="SFL96258.1"/>
    </source>
</evidence>
<dbReference type="PROSITE" id="PS00211">
    <property type="entry name" value="ABC_TRANSPORTER_1"/>
    <property type="match status" value="1"/>
</dbReference>
<dbReference type="RefSeq" id="WP_090938975.1">
    <property type="nucleotide sequence ID" value="NZ_FOTS01000028.1"/>
</dbReference>
<keyword evidence="4" id="KW-1003">Cell membrane</keyword>
<dbReference type="GO" id="GO:0016887">
    <property type="term" value="F:ATP hydrolysis activity"/>
    <property type="evidence" value="ECO:0007669"/>
    <property type="project" value="InterPro"/>
</dbReference>
<evidence type="ECO:0000256" key="2">
    <source>
        <dbReference type="ARBA" id="ARBA00005417"/>
    </source>
</evidence>
<dbReference type="EMBL" id="FOTS01000028">
    <property type="protein sequence ID" value="SFL96258.1"/>
    <property type="molecule type" value="Genomic_DNA"/>
</dbReference>
<dbReference type="STRING" id="1123291.SAMN04490355_102837"/>
<keyword evidence="7" id="KW-0472">Membrane</keyword>
<dbReference type="CDD" id="cd03257">
    <property type="entry name" value="ABC_NikE_OppD_transporters"/>
    <property type="match status" value="1"/>
</dbReference>
<evidence type="ECO:0000256" key="1">
    <source>
        <dbReference type="ARBA" id="ARBA00004202"/>
    </source>
</evidence>
<dbReference type="OrthoDB" id="9806285at2"/>